<dbReference type="Proteomes" id="UP000002212">
    <property type="component" value="Chromosome"/>
</dbReference>
<dbReference type="HOGENOM" id="CLU_064731_0_0_11"/>
<proteinExistence type="predicted"/>
<reference evidence="1 2" key="1">
    <citation type="submission" date="2009-03" db="EMBL/GenBank/DDBJ databases">
        <title>Comparison of the complete genome sequences of Rhodococcus erythropolis PR4 and Rhodococcus opacus B4.</title>
        <authorList>
            <person name="Takarada H."/>
            <person name="Sekine M."/>
            <person name="Hosoyama A."/>
            <person name="Yamada R."/>
            <person name="Fujisawa T."/>
            <person name="Omata S."/>
            <person name="Shimizu A."/>
            <person name="Tsukatani N."/>
            <person name="Tanikawa S."/>
            <person name="Fujita N."/>
            <person name="Harayama S."/>
        </authorList>
    </citation>
    <scope>NUCLEOTIDE SEQUENCE [LARGE SCALE GENOMIC DNA]</scope>
    <source>
        <strain evidence="1 2">B4</strain>
    </source>
</reference>
<dbReference type="PATRIC" id="fig|632772.20.peg.4236"/>
<dbReference type="Pfam" id="PF25310">
    <property type="entry name" value="VG15"/>
    <property type="match status" value="1"/>
</dbReference>
<dbReference type="STRING" id="632772.ROP_40380"/>
<accession>C1B9D2</accession>
<evidence type="ECO:0000313" key="2">
    <source>
        <dbReference type="Proteomes" id="UP000002212"/>
    </source>
</evidence>
<dbReference type="EMBL" id="AP011115">
    <property type="protein sequence ID" value="BAH52285.1"/>
    <property type="molecule type" value="Genomic_DNA"/>
</dbReference>
<name>C1B9D2_RHOOB</name>
<dbReference type="AlphaFoldDB" id="C1B9D2"/>
<dbReference type="KEGG" id="rop:ROP_40380"/>
<dbReference type="RefSeq" id="WP_012691222.1">
    <property type="nucleotide sequence ID" value="NC_012522.1"/>
</dbReference>
<protein>
    <submittedName>
        <fullName evidence="1">Uncharacterized protein</fullName>
    </submittedName>
</protein>
<sequence>MARSRFGRWLSKWFSVQQQRIVQETVTDLHAVWPLLDYQDLDRTQTRWVQAALPIVERRNQESEALAARYVRDLRAIELPTATPARDLVPTEIDRPRVAVSLLATGPGTVKKKSRVSVREPEAMLAGEAASTRVAQKIVADGGRQTVARAVRLDEKASGWIRVTDGEPCFFCAMLVTRGPVYKGTSFDRSDPRFTGDGTAKVHDGCGCTIQALYSPWKPSEQEKVWNEMWKDSTKNKSGADALKAFRQAYEDRTPPPNPLDELGDPRGFVPELEASLRDLLFEHLLDPSSPQVRWHMETIKRLKSGKF</sequence>
<evidence type="ECO:0000313" key="1">
    <source>
        <dbReference type="EMBL" id="BAH52285.1"/>
    </source>
</evidence>
<organism evidence="1 2">
    <name type="scientific">Rhodococcus opacus (strain B4)</name>
    <dbReference type="NCBI Taxonomy" id="632772"/>
    <lineage>
        <taxon>Bacteria</taxon>
        <taxon>Bacillati</taxon>
        <taxon>Actinomycetota</taxon>
        <taxon>Actinomycetes</taxon>
        <taxon>Mycobacteriales</taxon>
        <taxon>Nocardiaceae</taxon>
        <taxon>Rhodococcus</taxon>
    </lineage>
</organism>
<gene>
    <name evidence="1" type="ordered locus">ROP_40380</name>
</gene>
<dbReference type="InterPro" id="IPR057369">
    <property type="entry name" value="VG15"/>
</dbReference>
<dbReference type="OrthoDB" id="3194844at2"/>